<dbReference type="GO" id="GO:0032153">
    <property type="term" value="C:cell division site"/>
    <property type="evidence" value="ECO:0007669"/>
    <property type="project" value="TreeGrafter"/>
</dbReference>
<dbReference type="EMBL" id="CP059270">
    <property type="protein sequence ID" value="QLQ80356.1"/>
    <property type="molecule type" value="Genomic_DNA"/>
</dbReference>
<feature type="compositionally biased region" description="Polar residues" evidence="1">
    <location>
        <begin position="459"/>
        <end position="474"/>
    </location>
</feature>
<organism evidence="2 3">
    <name type="scientific">Torulaspora globosa</name>
    <dbReference type="NCBI Taxonomy" id="48254"/>
    <lineage>
        <taxon>Eukaryota</taxon>
        <taxon>Fungi</taxon>
        <taxon>Dikarya</taxon>
        <taxon>Ascomycota</taxon>
        <taxon>Saccharomycotina</taxon>
        <taxon>Saccharomycetes</taxon>
        <taxon>Saccharomycetales</taxon>
        <taxon>Saccharomycetaceae</taxon>
        <taxon>Torulaspora</taxon>
    </lineage>
</organism>
<dbReference type="InterPro" id="IPR052945">
    <property type="entry name" value="Mitotic_Regulator"/>
</dbReference>
<feature type="compositionally biased region" description="Basic and acidic residues" evidence="1">
    <location>
        <begin position="424"/>
        <end position="439"/>
    </location>
</feature>
<dbReference type="SUPFAM" id="SSF81901">
    <property type="entry name" value="HCP-like"/>
    <property type="match status" value="1"/>
</dbReference>
<keyword evidence="3" id="KW-1185">Reference proteome</keyword>
<protein>
    <recommendedName>
        <fullName evidence="4">HCP-like protein</fullName>
    </recommendedName>
</protein>
<proteinExistence type="predicted"/>
<feature type="compositionally biased region" description="Basic residues" evidence="1">
    <location>
        <begin position="400"/>
        <end position="409"/>
    </location>
</feature>
<evidence type="ECO:0000313" key="2">
    <source>
        <dbReference type="EMBL" id="QLQ80356.1"/>
    </source>
</evidence>
<feature type="region of interest" description="Disordered" evidence="1">
    <location>
        <begin position="222"/>
        <end position="273"/>
    </location>
</feature>
<dbReference type="PANTHER" id="PTHR43628:SF11">
    <property type="entry name" value="PROTEIN DSF2"/>
    <property type="match status" value="1"/>
</dbReference>
<dbReference type="Gene3D" id="1.25.40.10">
    <property type="entry name" value="Tetratricopeptide repeat domain"/>
    <property type="match status" value="1"/>
</dbReference>
<feature type="compositionally biased region" description="Low complexity" evidence="1">
    <location>
        <begin position="245"/>
        <end position="254"/>
    </location>
</feature>
<evidence type="ECO:0008006" key="4">
    <source>
        <dbReference type="Google" id="ProtNLM"/>
    </source>
</evidence>
<dbReference type="GO" id="GO:0010972">
    <property type="term" value="P:negative regulation of G2/M transition of mitotic cell cycle"/>
    <property type="evidence" value="ECO:0007669"/>
    <property type="project" value="TreeGrafter"/>
</dbReference>
<dbReference type="PANTHER" id="PTHR43628">
    <property type="entry name" value="ACTIVATOR OF C KINASE PROTEIN 1-RELATED"/>
    <property type="match status" value="1"/>
</dbReference>
<evidence type="ECO:0000313" key="3">
    <source>
        <dbReference type="Proteomes" id="UP000510647"/>
    </source>
</evidence>
<reference evidence="2 3" key="1">
    <citation type="submission" date="2020-06" db="EMBL/GenBank/DDBJ databases">
        <title>The yeast mating-type switching endonuclease HO is a domesticated member of an unorthodox homing genetic element family.</title>
        <authorList>
            <person name="Coughlan A.Y."/>
            <person name="Lombardi L."/>
            <person name="Braun-Galleani S."/>
            <person name="Martos A.R."/>
            <person name="Galeote V."/>
            <person name="Bigey F."/>
            <person name="Dequin S."/>
            <person name="Byrne K.P."/>
            <person name="Wolfe K.H."/>
        </authorList>
    </citation>
    <scope>NUCLEOTIDE SEQUENCE [LARGE SCALE GENOMIC DNA]</scope>
    <source>
        <strain evidence="2 3">CBS2947</strain>
    </source>
</reference>
<evidence type="ECO:0000256" key="1">
    <source>
        <dbReference type="SAM" id="MobiDB-lite"/>
    </source>
</evidence>
<gene>
    <name evidence="2" type="ORF">HG537_0D03570</name>
</gene>
<dbReference type="SMART" id="SM00671">
    <property type="entry name" value="SEL1"/>
    <property type="match status" value="2"/>
</dbReference>
<dbReference type="Pfam" id="PF08238">
    <property type="entry name" value="Sel1"/>
    <property type="match status" value="2"/>
</dbReference>
<feature type="region of interest" description="Disordered" evidence="1">
    <location>
        <begin position="1"/>
        <end position="20"/>
    </location>
</feature>
<accession>A0A7H9HTD2</accession>
<dbReference type="InterPro" id="IPR011990">
    <property type="entry name" value="TPR-like_helical_dom_sf"/>
</dbReference>
<name>A0A7H9HTD2_9SACH</name>
<sequence length="688" mass="78050">MNMNADWGRPSPLDELRNQSGYFPDLSRYDDDQSLFSYQEECERKSNVARNQSMISFETVKTNERLLDKLELSVEDEALLHQALKEEEENIRARELRKQQNGPIICMPASKFRSLRMKGVIASKDPANNVKKKMIPGFSLKGHISSSAAEQHYVAQSRYSYLAEEDSDTEFGIEGLKALSLNGNERAGELQPKVVDFERYRVENSNLLSQYAEERLEVHYNSQPLPNSSAQPNDISLSTPRLYQSSSSDSTKTSFVEPGQLSKPKTQSSMESDSSFILHARTQEKPQDIRNNTPTKSISSPSIDLVFFKEASKEPSPSYKAHKKKSSFSLRNLFKSPISSKRRGSLDIKEGADEINRPQSSGEGSPKKRSQQLRKFILPVNPVLQFEPQTPQTPPSSSKQIRRKAHHFRSLSDFHKMPSPISRLEIHSTDKLNNDRDSPLAKSKPRRKLSLDSRRPTVPVSSFNTTPHSGQQSRNHLQFYNNKVDEHSHDIKSQHDFKNNSNLQIKAAIEMRNEGQLEESARRLRQACLAHDKTAFLLYGLALRYGCGVPKDYKESFRHIKLAAEVTSEPDEIFNCEIDPFQLESTDNIPNIAPEPIAPALYECGIAYLKGYGPDHPNELHGLKYLEKAASLGHIDSMCLSATIWSKKSATRKKDIPRAACWFRLAEKRGANLIGSEWIHKEKYKKNS</sequence>
<dbReference type="Proteomes" id="UP000510647">
    <property type="component" value="Chromosome 4"/>
</dbReference>
<dbReference type="InterPro" id="IPR006597">
    <property type="entry name" value="Sel1-like"/>
</dbReference>
<feature type="region of interest" description="Disordered" evidence="1">
    <location>
        <begin position="340"/>
        <end position="474"/>
    </location>
</feature>
<dbReference type="AlphaFoldDB" id="A0A7H9HTD2"/>
<feature type="compositionally biased region" description="Polar residues" evidence="1">
    <location>
        <begin position="222"/>
        <end position="244"/>
    </location>
</feature>
<feature type="compositionally biased region" description="Basic and acidic residues" evidence="1">
    <location>
        <begin position="344"/>
        <end position="356"/>
    </location>
</feature>
<dbReference type="OrthoDB" id="2148946at2759"/>
<feature type="compositionally biased region" description="Polar residues" evidence="1">
    <location>
        <begin position="263"/>
        <end position="273"/>
    </location>
</feature>